<dbReference type="PROSITE" id="PS51186">
    <property type="entry name" value="GNAT"/>
    <property type="match status" value="1"/>
</dbReference>
<evidence type="ECO:0000256" key="3">
    <source>
        <dbReference type="ARBA" id="ARBA00023315"/>
    </source>
</evidence>
<dbReference type="InterPro" id="IPR016181">
    <property type="entry name" value="Acyl_CoA_acyltransferase"/>
</dbReference>
<evidence type="ECO:0000313" key="6">
    <source>
        <dbReference type="Proteomes" id="UP000580839"/>
    </source>
</evidence>
<dbReference type="PANTHER" id="PTHR10545">
    <property type="entry name" value="DIAMINE N-ACETYLTRANSFERASE"/>
    <property type="match status" value="1"/>
</dbReference>
<dbReference type="AlphaFoldDB" id="A0A849SNZ6"/>
<dbReference type="EMBL" id="JABFRW010000111">
    <property type="protein sequence ID" value="NOT34344.1"/>
    <property type="molecule type" value="Genomic_DNA"/>
</dbReference>
<sequence>MTRADLPRVCELLRQLADFEKLTDMLTGTPAMLERALFDDPQRLEGIVAERDGRIVGYALFHYTFSSFRATPRLWLEDLFVDPIARGTGAGDALVTEFCRIALERGCHRVDWDVLDWNPARQFYERLGASASSEGWTRYGMDAAAMRQLVERTRPS</sequence>
<evidence type="ECO:0000259" key="4">
    <source>
        <dbReference type="PROSITE" id="PS51186"/>
    </source>
</evidence>
<gene>
    <name evidence="5" type="ORF">HOP12_09265</name>
</gene>
<dbReference type="CDD" id="cd04301">
    <property type="entry name" value="NAT_SF"/>
    <property type="match status" value="1"/>
</dbReference>
<keyword evidence="3" id="KW-0012">Acyltransferase</keyword>
<keyword evidence="2 5" id="KW-0808">Transferase</keyword>
<dbReference type="Proteomes" id="UP000580839">
    <property type="component" value="Unassembled WGS sequence"/>
</dbReference>
<proteinExistence type="inferred from homology"/>
<dbReference type="FunFam" id="3.40.630.30:FF:000064">
    <property type="entry name" value="GNAT family acetyltransferase"/>
    <property type="match status" value="1"/>
</dbReference>
<dbReference type="SUPFAM" id="SSF55729">
    <property type="entry name" value="Acyl-CoA N-acyltransferases (Nat)"/>
    <property type="match status" value="1"/>
</dbReference>
<dbReference type="PANTHER" id="PTHR10545:SF29">
    <property type="entry name" value="GH14572P-RELATED"/>
    <property type="match status" value="1"/>
</dbReference>
<name>A0A849SNZ6_UNCEI</name>
<dbReference type="InterPro" id="IPR000182">
    <property type="entry name" value="GNAT_dom"/>
</dbReference>
<accession>A0A849SNZ6</accession>
<evidence type="ECO:0000313" key="5">
    <source>
        <dbReference type="EMBL" id="NOT34344.1"/>
    </source>
</evidence>
<protein>
    <submittedName>
        <fullName evidence="5">GNAT family N-acetyltransferase</fullName>
    </submittedName>
</protein>
<comment type="similarity">
    <text evidence="1">Belongs to the acetyltransferase family.</text>
</comment>
<comment type="caution">
    <text evidence="5">The sequence shown here is derived from an EMBL/GenBank/DDBJ whole genome shotgun (WGS) entry which is preliminary data.</text>
</comment>
<dbReference type="GO" id="GO:0008080">
    <property type="term" value="F:N-acetyltransferase activity"/>
    <property type="evidence" value="ECO:0007669"/>
    <property type="project" value="UniProtKB-ARBA"/>
</dbReference>
<feature type="domain" description="N-acetyltransferase" evidence="4">
    <location>
        <begin position="1"/>
        <end position="151"/>
    </location>
</feature>
<reference evidence="5 6" key="1">
    <citation type="submission" date="2020-04" db="EMBL/GenBank/DDBJ databases">
        <title>Metagenomic profiling of ammonia- and methane-oxidizing microorganisms in a Dutch drinking water treatment plant.</title>
        <authorList>
            <person name="Poghosyan L."/>
            <person name="Leucker S."/>
        </authorList>
    </citation>
    <scope>NUCLEOTIDE SEQUENCE [LARGE SCALE GENOMIC DNA]</scope>
    <source>
        <strain evidence="5">S-RSF-IL-03</strain>
    </source>
</reference>
<dbReference type="Gene3D" id="3.40.630.30">
    <property type="match status" value="1"/>
</dbReference>
<dbReference type="Pfam" id="PF00583">
    <property type="entry name" value="Acetyltransf_1"/>
    <property type="match status" value="1"/>
</dbReference>
<evidence type="ECO:0000256" key="1">
    <source>
        <dbReference type="ARBA" id="ARBA00008694"/>
    </source>
</evidence>
<evidence type="ECO:0000256" key="2">
    <source>
        <dbReference type="ARBA" id="ARBA00022679"/>
    </source>
</evidence>
<dbReference type="InterPro" id="IPR051016">
    <property type="entry name" value="Diverse_Substrate_AcTransf"/>
</dbReference>
<organism evidence="5 6">
    <name type="scientific">Eiseniibacteriota bacterium</name>
    <dbReference type="NCBI Taxonomy" id="2212470"/>
    <lineage>
        <taxon>Bacteria</taxon>
        <taxon>Candidatus Eiseniibacteriota</taxon>
    </lineage>
</organism>